<feature type="region of interest" description="Disordered" evidence="1">
    <location>
        <begin position="72"/>
        <end position="98"/>
    </location>
</feature>
<organism evidence="2 3">
    <name type="scientific">Natronolimnobius baerhuensis</name>
    <dbReference type="NCBI Taxonomy" id="253108"/>
    <lineage>
        <taxon>Archaea</taxon>
        <taxon>Methanobacteriati</taxon>
        <taxon>Methanobacteriota</taxon>
        <taxon>Stenosarchaea group</taxon>
        <taxon>Halobacteria</taxon>
        <taxon>Halobacteriales</taxon>
        <taxon>Natrialbaceae</taxon>
        <taxon>Natronolimnobius</taxon>
    </lineage>
</organism>
<dbReference type="Proteomes" id="UP000196084">
    <property type="component" value="Unassembled WGS sequence"/>
</dbReference>
<accession>A0A202E4Q2</accession>
<proteinExistence type="predicted"/>
<dbReference type="EMBL" id="MWPH01000004">
    <property type="protein sequence ID" value="OVE83276.1"/>
    <property type="molecule type" value="Genomic_DNA"/>
</dbReference>
<protein>
    <submittedName>
        <fullName evidence="2">Uncharacterized protein</fullName>
    </submittedName>
</protein>
<evidence type="ECO:0000256" key="1">
    <source>
        <dbReference type="SAM" id="MobiDB-lite"/>
    </source>
</evidence>
<dbReference type="PROSITE" id="PS51257">
    <property type="entry name" value="PROKAR_LIPOPROTEIN"/>
    <property type="match status" value="1"/>
</dbReference>
<name>A0A202E4Q2_9EURY</name>
<keyword evidence="3" id="KW-1185">Reference proteome</keyword>
<comment type="caution">
    <text evidence="2">The sequence shown here is derived from an EMBL/GenBank/DDBJ whole genome shotgun (WGS) entry which is preliminary data.</text>
</comment>
<dbReference type="OrthoDB" id="204045at2157"/>
<reference evidence="2 3" key="1">
    <citation type="submission" date="2017-02" db="EMBL/GenBank/DDBJ databases">
        <title>Natronthermophilus aegyptiacus gen. nov.,sp. nov., an aerobic, extremely halophilic alkalithermophilic archaeon isolated from the athalassohaline Wadi An Natrun, Egypt.</title>
        <authorList>
            <person name="Zhao B."/>
        </authorList>
    </citation>
    <scope>NUCLEOTIDE SEQUENCE [LARGE SCALE GENOMIC DNA]</scope>
    <source>
        <strain evidence="2 3">CGMCC 1.3597</strain>
    </source>
</reference>
<evidence type="ECO:0000313" key="3">
    <source>
        <dbReference type="Proteomes" id="UP000196084"/>
    </source>
</evidence>
<feature type="region of interest" description="Disordered" evidence="1">
    <location>
        <begin position="28"/>
        <end position="60"/>
    </location>
</feature>
<gene>
    <name evidence="2" type="ORF">B2G88_16575</name>
</gene>
<sequence>MARGLCDWCVNSFNCYYSVSVVGGLSGCTRGDDEGTNTNGGETDTEEGSESTDLSGGYDFSACDYELNDEKINAPLDDSQYNDPTGDDPHLPEDDGINVGIGYQADIEDDEREALERIFGVDAIHSEGSQSYSTPRDAPIDNCDVAKLSNREYIEYIVPFPIDEP</sequence>
<dbReference type="AlphaFoldDB" id="A0A202E4Q2"/>
<evidence type="ECO:0000313" key="2">
    <source>
        <dbReference type="EMBL" id="OVE83276.1"/>
    </source>
</evidence>